<keyword evidence="3 5" id="KW-0285">Flavoprotein</keyword>
<feature type="domain" description="Acyl-CoA dehydrogenase/oxidase N-terminal" evidence="8">
    <location>
        <begin position="8"/>
        <end position="110"/>
    </location>
</feature>
<dbReference type="PROSITE" id="PS00072">
    <property type="entry name" value="ACYL_COA_DH_1"/>
    <property type="match status" value="1"/>
</dbReference>
<dbReference type="InterPro" id="IPR036250">
    <property type="entry name" value="AcylCo_DH-like_C"/>
</dbReference>
<evidence type="ECO:0000313" key="10">
    <source>
        <dbReference type="Proteomes" id="UP000727506"/>
    </source>
</evidence>
<comment type="similarity">
    <text evidence="2 5">Belongs to the acyl-CoA dehydrogenase family.</text>
</comment>
<dbReference type="InterPro" id="IPR009100">
    <property type="entry name" value="AcylCoA_DH/oxidase_NM_dom_sf"/>
</dbReference>
<comment type="caution">
    <text evidence="9">The sequence shown here is derived from an EMBL/GenBank/DDBJ whole genome shotgun (WGS) entry which is preliminary data.</text>
</comment>
<organism evidence="9 10">
    <name type="scientific">Slackia piriformis</name>
    <dbReference type="NCBI Taxonomy" id="626934"/>
    <lineage>
        <taxon>Bacteria</taxon>
        <taxon>Bacillati</taxon>
        <taxon>Actinomycetota</taxon>
        <taxon>Coriobacteriia</taxon>
        <taxon>Eggerthellales</taxon>
        <taxon>Eggerthellaceae</taxon>
        <taxon>Slackia</taxon>
    </lineage>
</organism>
<dbReference type="EMBL" id="JAGZSV010000088">
    <property type="protein sequence ID" value="MBS6940937.1"/>
    <property type="molecule type" value="Genomic_DNA"/>
</dbReference>
<dbReference type="Proteomes" id="UP000727506">
    <property type="component" value="Unassembled WGS sequence"/>
</dbReference>
<evidence type="ECO:0000259" key="6">
    <source>
        <dbReference type="Pfam" id="PF00441"/>
    </source>
</evidence>
<dbReference type="InterPro" id="IPR037069">
    <property type="entry name" value="AcylCoA_DH/ox_N_sf"/>
</dbReference>
<keyword evidence="4 5" id="KW-0274">FAD</keyword>
<evidence type="ECO:0000259" key="8">
    <source>
        <dbReference type="Pfam" id="PF02771"/>
    </source>
</evidence>
<evidence type="ECO:0000256" key="3">
    <source>
        <dbReference type="ARBA" id="ARBA00022630"/>
    </source>
</evidence>
<feature type="domain" description="Acyl-CoA oxidase/dehydrogenase middle" evidence="7">
    <location>
        <begin position="122"/>
        <end position="219"/>
    </location>
</feature>
<dbReference type="Gene3D" id="2.40.110.10">
    <property type="entry name" value="Butyryl-CoA Dehydrogenase, subunit A, domain 2"/>
    <property type="match status" value="1"/>
</dbReference>
<keyword evidence="5" id="KW-0560">Oxidoreductase</keyword>
<dbReference type="AlphaFoldDB" id="A0A943YZ16"/>
<gene>
    <name evidence="9" type="ORF">KH142_05570</name>
</gene>
<evidence type="ECO:0000256" key="2">
    <source>
        <dbReference type="ARBA" id="ARBA00009347"/>
    </source>
</evidence>
<proteinExistence type="inferred from homology"/>
<sequence length="392" mass="43898">MDFNLSIKQQEIADSFRTFGERVFTPEDVKRWCAGQGLPDEVVHEFADIYFGSCEYVDEFGIAHYDLVSKALILEELSRCAGTTLPFQHDFFDLEIIERFASDDTLRALLANYRREGRLMFAVAISESDAGSDVMGIKTTARTVDDRILLNGEKSYVFNGEYSPYVLVAAIDADDQTPSKYPHLSLWLVPSDTPGVRAYPIEKIGQAMVPFAAMKFINVEMKPEWRLSTREVSFPALFKLLDTGRVFIAASCLGMAQGALEDAVAAAVKRRRFGQSVIDFQQIAQLVTDMEMRVRAMRSMLYKTAWEIDAGCDDSRLSSALTKRFIPMTATQVASDAMQVIGSEGYTEQSRVARIWRDCRGNQLAEGTDQIMVKIAAPLIAGKYRNSKEKNG</sequence>
<dbReference type="Gene3D" id="1.20.140.10">
    <property type="entry name" value="Butyryl-CoA Dehydrogenase, subunit A, domain 3"/>
    <property type="match status" value="1"/>
</dbReference>
<evidence type="ECO:0000256" key="4">
    <source>
        <dbReference type="ARBA" id="ARBA00022827"/>
    </source>
</evidence>
<dbReference type="InterPro" id="IPR046373">
    <property type="entry name" value="Acyl-CoA_Oxase/DH_mid-dom_sf"/>
</dbReference>
<evidence type="ECO:0000313" key="9">
    <source>
        <dbReference type="EMBL" id="MBS6940937.1"/>
    </source>
</evidence>
<feature type="domain" description="Acyl-CoA dehydrogenase/oxidase C-terminal" evidence="6">
    <location>
        <begin position="239"/>
        <end position="377"/>
    </location>
</feature>
<dbReference type="PANTHER" id="PTHR43884">
    <property type="entry name" value="ACYL-COA DEHYDROGENASE"/>
    <property type="match status" value="1"/>
</dbReference>
<dbReference type="InterPro" id="IPR009075">
    <property type="entry name" value="AcylCo_DH/oxidase_C"/>
</dbReference>
<dbReference type="InterPro" id="IPR006091">
    <property type="entry name" value="Acyl-CoA_Oxase/DH_mid-dom"/>
</dbReference>
<dbReference type="CDD" id="cd00567">
    <property type="entry name" value="ACAD"/>
    <property type="match status" value="1"/>
</dbReference>
<dbReference type="PANTHER" id="PTHR43884:SF12">
    <property type="entry name" value="ISOVALERYL-COA DEHYDROGENASE, MITOCHONDRIAL-RELATED"/>
    <property type="match status" value="1"/>
</dbReference>
<evidence type="ECO:0000256" key="1">
    <source>
        <dbReference type="ARBA" id="ARBA00001974"/>
    </source>
</evidence>
<dbReference type="GO" id="GO:0003995">
    <property type="term" value="F:acyl-CoA dehydrogenase activity"/>
    <property type="evidence" value="ECO:0007669"/>
    <property type="project" value="InterPro"/>
</dbReference>
<dbReference type="SUPFAM" id="SSF47203">
    <property type="entry name" value="Acyl-CoA dehydrogenase C-terminal domain-like"/>
    <property type="match status" value="1"/>
</dbReference>
<dbReference type="GO" id="GO:0050660">
    <property type="term" value="F:flavin adenine dinucleotide binding"/>
    <property type="evidence" value="ECO:0007669"/>
    <property type="project" value="InterPro"/>
</dbReference>
<comment type="cofactor">
    <cofactor evidence="1 5">
        <name>FAD</name>
        <dbReference type="ChEBI" id="CHEBI:57692"/>
    </cofactor>
</comment>
<accession>A0A943YZ16</accession>
<dbReference type="InterPro" id="IPR006089">
    <property type="entry name" value="Acyl-CoA_DH_CS"/>
</dbReference>
<reference evidence="9" key="1">
    <citation type="submission" date="2021-02" db="EMBL/GenBank/DDBJ databases">
        <title>Infant gut strain persistence is associated with maternal origin, phylogeny, and functional potential including surface adhesion and iron acquisition.</title>
        <authorList>
            <person name="Lou Y.C."/>
        </authorList>
    </citation>
    <scope>NUCLEOTIDE SEQUENCE</scope>
    <source>
        <strain evidence="9">L2_039_000G1_dasL2_039_000G1_concoct_11</strain>
    </source>
</reference>
<evidence type="ECO:0000256" key="5">
    <source>
        <dbReference type="RuleBase" id="RU362125"/>
    </source>
</evidence>
<dbReference type="Gene3D" id="1.10.540.10">
    <property type="entry name" value="Acyl-CoA dehydrogenase/oxidase, N-terminal domain"/>
    <property type="match status" value="1"/>
</dbReference>
<dbReference type="Pfam" id="PF00441">
    <property type="entry name" value="Acyl-CoA_dh_1"/>
    <property type="match status" value="1"/>
</dbReference>
<dbReference type="InterPro" id="IPR013786">
    <property type="entry name" value="AcylCoA_DH/ox_N"/>
</dbReference>
<dbReference type="SUPFAM" id="SSF56645">
    <property type="entry name" value="Acyl-CoA dehydrogenase NM domain-like"/>
    <property type="match status" value="1"/>
</dbReference>
<evidence type="ECO:0000259" key="7">
    <source>
        <dbReference type="Pfam" id="PF02770"/>
    </source>
</evidence>
<dbReference type="Pfam" id="PF02770">
    <property type="entry name" value="Acyl-CoA_dh_M"/>
    <property type="match status" value="1"/>
</dbReference>
<dbReference type="Pfam" id="PF02771">
    <property type="entry name" value="Acyl-CoA_dh_N"/>
    <property type="match status" value="1"/>
</dbReference>
<name>A0A943YZ16_9ACTN</name>
<protein>
    <submittedName>
        <fullName evidence="9">Acyl-CoA dehydrogenase family protein</fullName>
    </submittedName>
</protein>